<dbReference type="Proteomes" id="UP000697127">
    <property type="component" value="Unassembled WGS sequence"/>
</dbReference>
<name>A0A9P7BHF1_9ASCO</name>
<proteinExistence type="inferred from homology"/>
<evidence type="ECO:0000256" key="4">
    <source>
        <dbReference type="ARBA" id="ARBA00022737"/>
    </source>
</evidence>
<dbReference type="InterPro" id="IPR050693">
    <property type="entry name" value="Hsp70_NEF-Inhibitors"/>
</dbReference>
<evidence type="ECO:0000256" key="2">
    <source>
        <dbReference type="ARBA" id="ARBA00015214"/>
    </source>
</evidence>
<feature type="region of interest" description="Disordered" evidence="5">
    <location>
        <begin position="1"/>
        <end position="24"/>
    </location>
</feature>
<reference evidence="7" key="1">
    <citation type="submission" date="2020-11" db="EMBL/GenBank/DDBJ databases">
        <title>Kefir isolates.</title>
        <authorList>
            <person name="Marcisauskas S."/>
            <person name="Kim Y."/>
            <person name="Blasche S."/>
        </authorList>
    </citation>
    <scope>NUCLEOTIDE SEQUENCE</scope>
    <source>
        <strain evidence="7">Olga-1</strain>
    </source>
</reference>
<organism evidence="7 8">
    <name type="scientific">Pichia californica</name>
    <dbReference type="NCBI Taxonomy" id="460514"/>
    <lineage>
        <taxon>Eukaryota</taxon>
        <taxon>Fungi</taxon>
        <taxon>Dikarya</taxon>
        <taxon>Ascomycota</taxon>
        <taxon>Saccharomycotina</taxon>
        <taxon>Pichiomycetes</taxon>
        <taxon>Pichiales</taxon>
        <taxon>Pichiaceae</taxon>
        <taxon>Pichia</taxon>
    </lineage>
</organism>
<dbReference type="OrthoDB" id="10250458at2759"/>
<accession>A0A9P7BHF1</accession>
<evidence type="ECO:0000313" key="8">
    <source>
        <dbReference type="Proteomes" id="UP000697127"/>
    </source>
</evidence>
<dbReference type="Gene3D" id="1.25.10.10">
    <property type="entry name" value="Leucine-rich Repeat Variant"/>
    <property type="match status" value="1"/>
</dbReference>
<evidence type="ECO:0000256" key="5">
    <source>
        <dbReference type="SAM" id="MobiDB-lite"/>
    </source>
</evidence>
<dbReference type="AlphaFoldDB" id="A0A9P7BHF1"/>
<dbReference type="SUPFAM" id="SSF48371">
    <property type="entry name" value="ARM repeat"/>
    <property type="match status" value="1"/>
</dbReference>
<feature type="compositionally biased region" description="Polar residues" evidence="5">
    <location>
        <begin position="1"/>
        <end position="15"/>
    </location>
</feature>
<evidence type="ECO:0000256" key="1">
    <source>
        <dbReference type="ARBA" id="ARBA00011045"/>
    </source>
</evidence>
<protein>
    <recommendedName>
        <fullName evidence="3">Hsp70 nucleotide exchange factor FES1</fullName>
    </recommendedName>
    <alternativeName>
        <fullName evidence="2">Hsp70 nucleotide exchange factor fes1</fullName>
    </alternativeName>
</protein>
<evidence type="ECO:0000259" key="6">
    <source>
        <dbReference type="Pfam" id="PF08609"/>
    </source>
</evidence>
<dbReference type="PANTHER" id="PTHR19316:SF18">
    <property type="entry name" value="HSP70-BINDING PROTEIN 1"/>
    <property type="match status" value="1"/>
</dbReference>
<evidence type="ECO:0000313" key="7">
    <source>
        <dbReference type="EMBL" id="KAG0689343.1"/>
    </source>
</evidence>
<sequence>MEKILQWSTAQQSDDPTVRASVPSPDPKVLAQVLGADTGKDDVTLMKEDISVLVCDDPQISIDDKLTALEDFEMLIQNLDNANNISPMGIWPEIIKLYSYNGEEQNEFRSLAALITGTAVQNNTKCQNDFLNIAGENGFNNLLKLISKSNDFNVRARSLYALSGLIAHNGALYELFVKSDGWKQLEIVLSEDFQNDKKDNKVLLRSLNLLKSLLYDEIVEENGKINTAKEDRFKKVSENGISLSLLKKLSPSSHFDVNERIINIIAYVAQNNYKFSQLELDSLKNSLTRISSIKNNLNESEISLLQKLL</sequence>
<dbReference type="GO" id="GO:0000774">
    <property type="term" value="F:adenyl-nucleotide exchange factor activity"/>
    <property type="evidence" value="ECO:0007669"/>
    <property type="project" value="TreeGrafter"/>
</dbReference>
<dbReference type="Pfam" id="PF08609">
    <property type="entry name" value="Fes1"/>
    <property type="match status" value="1"/>
</dbReference>
<feature type="domain" description="Nucleotide exchange factor Fes1" evidence="6">
    <location>
        <begin position="1"/>
        <end position="85"/>
    </location>
</feature>
<gene>
    <name evidence="7" type="primary">FES1</name>
    <name evidence="7" type="ORF">C6P40_005203</name>
</gene>
<comment type="caution">
    <text evidence="7">The sequence shown here is derived from an EMBL/GenBank/DDBJ whole genome shotgun (WGS) entry which is preliminary data.</text>
</comment>
<dbReference type="GO" id="GO:0005783">
    <property type="term" value="C:endoplasmic reticulum"/>
    <property type="evidence" value="ECO:0007669"/>
    <property type="project" value="TreeGrafter"/>
</dbReference>
<keyword evidence="8" id="KW-1185">Reference proteome</keyword>
<dbReference type="PANTHER" id="PTHR19316">
    <property type="entry name" value="PROTEIN FOLDING REGULATOR"/>
    <property type="match status" value="1"/>
</dbReference>
<dbReference type="InterPro" id="IPR011989">
    <property type="entry name" value="ARM-like"/>
</dbReference>
<keyword evidence="4" id="KW-0677">Repeat</keyword>
<dbReference type="EMBL" id="PUHW01000086">
    <property type="protein sequence ID" value="KAG0689343.1"/>
    <property type="molecule type" value="Genomic_DNA"/>
</dbReference>
<dbReference type="InterPro" id="IPR013918">
    <property type="entry name" value="Nucleotide_exch_fac_Fes1"/>
</dbReference>
<evidence type="ECO:0000256" key="3">
    <source>
        <dbReference type="ARBA" id="ARBA00020719"/>
    </source>
</evidence>
<dbReference type="InterPro" id="IPR016024">
    <property type="entry name" value="ARM-type_fold"/>
</dbReference>
<comment type="similarity">
    <text evidence="1">Belongs to the FES1 family.</text>
</comment>